<protein>
    <submittedName>
        <fullName evidence="1">Uncharacterized protein</fullName>
    </submittedName>
</protein>
<sequence length="77" mass="7846">MLIEMVAMASSLVVLAVVGLDARDSQSSRASINRETSCILFRAVAIVDNQSVVLGIGGPAGHSARTCGAVSSRCTAP</sequence>
<dbReference type="AlphaFoldDB" id="A0A090F4E7"/>
<proteinExistence type="predicted"/>
<reference evidence="1 2" key="1">
    <citation type="submission" date="2014-08" db="EMBL/GenBank/DDBJ databases">
        <authorList>
            <person name="Moulin Lionel"/>
        </authorList>
    </citation>
    <scope>NUCLEOTIDE SEQUENCE [LARGE SCALE GENOMIC DNA]</scope>
</reference>
<gene>
    <name evidence="1" type="ORF">MPLDJ20_100053</name>
</gene>
<organism evidence="1 2">
    <name type="scientific">Mesorhizobium plurifarium</name>
    <dbReference type="NCBI Taxonomy" id="69974"/>
    <lineage>
        <taxon>Bacteria</taxon>
        <taxon>Pseudomonadati</taxon>
        <taxon>Pseudomonadota</taxon>
        <taxon>Alphaproteobacteria</taxon>
        <taxon>Hyphomicrobiales</taxon>
        <taxon>Phyllobacteriaceae</taxon>
        <taxon>Mesorhizobium</taxon>
    </lineage>
</organism>
<dbReference type="Proteomes" id="UP000046373">
    <property type="component" value="Unassembled WGS sequence"/>
</dbReference>
<accession>A0A090F4E7</accession>
<name>A0A090F4E7_MESPL</name>
<dbReference type="EMBL" id="CCNB01000002">
    <property type="protein sequence ID" value="CDX14127.1"/>
    <property type="molecule type" value="Genomic_DNA"/>
</dbReference>
<evidence type="ECO:0000313" key="1">
    <source>
        <dbReference type="EMBL" id="CDX14127.1"/>
    </source>
</evidence>
<evidence type="ECO:0000313" key="2">
    <source>
        <dbReference type="Proteomes" id="UP000046373"/>
    </source>
</evidence>